<dbReference type="Proteomes" id="UP000276437">
    <property type="component" value="Chromosome"/>
</dbReference>
<accession>A0A348APU2</accession>
<evidence type="ECO:0000313" key="2">
    <source>
        <dbReference type="Proteomes" id="UP000276437"/>
    </source>
</evidence>
<proteinExistence type="predicted"/>
<keyword evidence="2" id="KW-1185">Reference proteome</keyword>
<dbReference type="OrthoDB" id="1685250at2"/>
<sequence length="73" mass="8147">MNLELIIAVIAAFLLGYIAGKYQGRVIGRKEAAAELPLLMRQKSLESGRCLICQELFADYSNSLHCRESSTRD</sequence>
<protein>
    <submittedName>
        <fullName evidence="1">Uncharacterized protein</fullName>
    </submittedName>
</protein>
<dbReference type="AlphaFoldDB" id="A0A348APU2"/>
<reference evidence="1 2" key="1">
    <citation type="journal article" date="2018" name="Int. J. Syst. Evol. Microbiol.">
        <title>Methylomusa anaerophila gen. nov., sp. nov., an anaerobic methanol-utilizing bacterium isolated from a microbial fuel cell.</title>
        <authorList>
            <person name="Amano N."/>
            <person name="Yamamuro A."/>
            <person name="Miyahara M."/>
            <person name="Kouzuma A."/>
            <person name="Abe T."/>
            <person name="Watanabe K."/>
        </authorList>
    </citation>
    <scope>NUCLEOTIDE SEQUENCE [LARGE SCALE GENOMIC DNA]</scope>
    <source>
        <strain evidence="1 2">MMFC1</strain>
    </source>
</reference>
<dbReference type="KEGG" id="mana:MAMMFC1_03799"/>
<evidence type="ECO:0000313" key="1">
    <source>
        <dbReference type="EMBL" id="BBB93090.1"/>
    </source>
</evidence>
<dbReference type="EMBL" id="AP018449">
    <property type="protein sequence ID" value="BBB93090.1"/>
    <property type="molecule type" value="Genomic_DNA"/>
</dbReference>
<organism evidence="1 2">
    <name type="scientific">Methylomusa anaerophila</name>
    <dbReference type="NCBI Taxonomy" id="1930071"/>
    <lineage>
        <taxon>Bacteria</taxon>
        <taxon>Bacillati</taxon>
        <taxon>Bacillota</taxon>
        <taxon>Negativicutes</taxon>
        <taxon>Selenomonadales</taxon>
        <taxon>Sporomusaceae</taxon>
        <taxon>Methylomusa</taxon>
    </lineage>
</organism>
<dbReference type="RefSeq" id="WP_126309965.1">
    <property type="nucleotide sequence ID" value="NZ_AP018449.1"/>
</dbReference>
<name>A0A348APU2_9FIRM</name>
<gene>
    <name evidence="1" type="ORF">MAMMFC1_03799</name>
</gene>